<evidence type="ECO:0000256" key="7">
    <source>
        <dbReference type="SAM" id="Phobius"/>
    </source>
</evidence>
<evidence type="ECO:0000256" key="4">
    <source>
        <dbReference type="ARBA" id="ARBA00022554"/>
    </source>
</evidence>
<evidence type="ECO:0000256" key="3">
    <source>
        <dbReference type="ARBA" id="ARBA00022553"/>
    </source>
</evidence>
<feature type="transmembrane region" description="Helical" evidence="7">
    <location>
        <begin position="20"/>
        <end position="42"/>
    </location>
</feature>
<dbReference type="Gene3D" id="2.120.10.30">
    <property type="entry name" value="TolB, C-terminal domain"/>
    <property type="match status" value="1"/>
</dbReference>
<dbReference type="GO" id="GO:0009753">
    <property type="term" value="P:response to jasmonic acid"/>
    <property type="evidence" value="ECO:0007669"/>
    <property type="project" value="UniProtKB-ARBA"/>
</dbReference>
<keyword evidence="3" id="KW-0597">Phosphoprotein</keyword>
<keyword evidence="6" id="KW-0325">Glycoprotein</keyword>
<feature type="domain" description="Strictosidine synthase conserved region" evidence="8">
    <location>
        <begin position="179"/>
        <end position="266"/>
    </location>
</feature>
<evidence type="ECO:0000313" key="10">
    <source>
        <dbReference type="Proteomes" id="UP001630127"/>
    </source>
</evidence>
<protein>
    <recommendedName>
        <fullName evidence="8">Strictosidine synthase conserved region domain-containing protein</fullName>
    </recommendedName>
</protein>
<keyword evidence="7" id="KW-0472">Membrane</keyword>
<proteinExistence type="inferred from homology"/>
<comment type="similarity">
    <text evidence="2">Belongs to the strictosidine synthase family.</text>
</comment>
<evidence type="ECO:0000256" key="6">
    <source>
        <dbReference type="ARBA" id="ARBA00023180"/>
    </source>
</evidence>
<keyword evidence="5" id="KW-0732">Signal</keyword>
<comment type="caution">
    <text evidence="9">The sequence shown here is derived from an EMBL/GenBank/DDBJ whole genome shotgun (WGS) entry which is preliminary data.</text>
</comment>
<dbReference type="EMBL" id="JBJUIK010000005">
    <property type="protein sequence ID" value="KAL3527281.1"/>
    <property type="molecule type" value="Genomic_DNA"/>
</dbReference>
<sequence length="392" mass="43897">MSESSNLGPAPSTRNRKAILWPSTSLVVALVVPVALAVFIMYQLDPFDPAPYPAHELVNLEKPVLVVPKRNPHVLKGAEKIGVGELVEPEDMAYDLKSGVIYTGCGDGWVKRVTVNESADDSVVENWINTGGRPLGLVLGHHGEIIVADADKGLLNVTANREIQLLTDEADGVKFKLTDGVDIADNGILYFTDASYKYNLLEVSRDSLEARPYGRFMSYNPSTKETKVLVRDLYFANGVAVSPDQNFVVFCETPMRRCKKYYIKGERKGSVDIFVDNLPGMPDNIRYDGEGQYWIALTTEATFAWKLAQRYPFIRKIVAIMEKYLKRQLRVQQNGGALAVDLEGKPTSWYHDHHLSLVTGVIRIGDWLYFGTFKKPYIIRLNIERNPAVAIE</sequence>
<dbReference type="Pfam" id="PF20067">
    <property type="entry name" value="SSL_N"/>
    <property type="match status" value="1"/>
</dbReference>
<dbReference type="Pfam" id="PF03088">
    <property type="entry name" value="Str_synth"/>
    <property type="match status" value="1"/>
</dbReference>
<evidence type="ECO:0000256" key="1">
    <source>
        <dbReference type="ARBA" id="ARBA00004116"/>
    </source>
</evidence>
<dbReference type="PANTHER" id="PTHR10426:SF88">
    <property type="entry name" value="ADIPOCYTE PLASMA MEMBRANE-ASSOCIATED PROTEIN HEMOMUCIN-RELATED"/>
    <property type="match status" value="1"/>
</dbReference>
<organism evidence="9 10">
    <name type="scientific">Cinchona calisaya</name>
    <dbReference type="NCBI Taxonomy" id="153742"/>
    <lineage>
        <taxon>Eukaryota</taxon>
        <taxon>Viridiplantae</taxon>
        <taxon>Streptophyta</taxon>
        <taxon>Embryophyta</taxon>
        <taxon>Tracheophyta</taxon>
        <taxon>Spermatophyta</taxon>
        <taxon>Magnoliopsida</taxon>
        <taxon>eudicotyledons</taxon>
        <taxon>Gunneridae</taxon>
        <taxon>Pentapetalae</taxon>
        <taxon>asterids</taxon>
        <taxon>lamiids</taxon>
        <taxon>Gentianales</taxon>
        <taxon>Rubiaceae</taxon>
        <taxon>Cinchonoideae</taxon>
        <taxon>Cinchoneae</taxon>
        <taxon>Cinchona</taxon>
    </lineage>
</organism>
<dbReference type="SUPFAM" id="SSF63829">
    <property type="entry name" value="Calcium-dependent phosphotriesterase"/>
    <property type="match status" value="1"/>
</dbReference>
<evidence type="ECO:0000256" key="2">
    <source>
        <dbReference type="ARBA" id="ARBA00009191"/>
    </source>
</evidence>
<comment type="subcellular location">
    <subcellularLocation>
        <location evidence="1">Vacuole</location>
    </subcellularLocation>
</comment>
<dbReference type="Proteomes" id="UP001630127">
    <property type="component" value="Unassembled WGS sequence"/>
</dbReference>
<dbReference type="FunFam" id="2.120.10.30:FF:000073">
    <property type="entry name" value="Protein STRICTOSIDINE SYNTHASE-LIKE 6"/>
    <property type="match status" value="1"/>
</dbReference>
<keyword evidence="4" id="KW-0926">Vacuole</keyword>
<reference evidence="9 10" key="1">
    <citation type="submission" date="2024-11" db="EMBL/GenBank/DDBJ databases">
        <title>A near-complete genome assembly of Cinchona calisaya.</title>
        <authorList>
            <person name="Lian D.C."/>
            <person name="Zhao X.W."/>
            <person name="Wei L."/>
        </authorList>
    </citation>
    <scope>NUCLEOTIDE SEQUENCE [LARGE SCALE GENOMIC DNA]</scope>
    <source>
        <tissue evidence="9">Nenye</tissue>
    </source>
</reference>
<keyword evidence="7" id="KW-1133">Transmembrane helix</keyword>
<accession>A0ABD3A695</accession>
<dbReference type="GO" id="GO:0005773">
    <property type="term" value="C:vacuole"/>
    <property type="evidence" value="ECO:0007669"/>
    <property type="project" value="UniProtKB-SubCell"/>
</dbReference>
<keyword evidence="10" id="KW-1185">Reference proteome</keyword>
<evidence type="ECO:0000259" key="8">
    <source>
        <dbReference type="Pfam" id="PF03088"/>
    </source>
</evidence>
<gene>
    <name evidence="9" type="ORF">ACH5RR_011937</name>
</gene>
<dbReference type="AlphaFoldDB" id="A0ABD3A695"/>
<name>A0ABD3A695_9GENT</name>
<dbReference type="PANTHER" id="PTHR10426">
    <property type="entry name" value="STRICTOSIDINE SYNTHASE-RELATED"/>
    <property type="match status" value="1"/>
</dbReference>
<evidence type="ECO:0000256" key="5">
    <source>
        <dbReference type="ARBA" id="ARBA00022729"/>
    </source>
</evidence>
<dbReference type="InterPro" id="IPR011042">
    <property type="entry name" value="6-blade_b-propeller_TolB-like"/>
</dbReference>
<dbReference type="InterPro" id="IPR018119">
    <property type="entry name" value="Strictosidine_synth_cons-reg"/>
</dbReference>
<keyword evidence="7" id="KW-0812">Transmembrane</keyword>
<evidence type="ECO:0000313" key="9">
    <source>
        <dbReference type="EMBL" id="KAL3527281.1"/>
    </source>
</evidence>